<keyword evidence="1" id="KW-0472">Membrane</keyword>
<feature type="transmembrane region" description="Helical" evidence="1">
    <location>
        <begin position="75"/>
        <end position="93"/>
    </location>
</feature>
<sequence length="244" mass="27678">MILCSRCGHENKEGSNECSNCGLKLQSNIDLSTQSCNETNLGNCIEHTTESNKSTNQYKEAQNINISLNKKTLKIIAGVVVAGLVIVSGTLFSQKENQKINRKDYIENINIAEEHIQTSYLTTSLINATYSSVWSNAIKSSWRDFNDDLKEARDKLRKDKTFDGLDEKKDKIDKDIYWCKMNLPSEDFKAAYDALIEEYDVYNQSYELAKSPSGSLITFNQTLNKLDADMVKAKNRFKSQVPKN</sequence>
<proteinExistence type="predicted"/>
<keyword evidence="1" id="KW-1133">Transmembrane helix</keyword>
<accession>A0ABR7T7P5</accession>
<dbReference type="InterPro" id="IPR026870">
    <property type="entry name" value="Zinc_ribbon_dom"/>
</dbReference>
<keyword evidence="4" id="KW-1185">Reference proteome</keyword>
<dbReference type="RefSeq" id="WP_188041554.1">
    <property type="nucleotide sequence ID" value="NZ_JACVHF010000026.1"/>
</dbReference>
<evidence type="ECO:0000313" key="4">
    <source>
        <dbReference type="Proteomes" id="UP000617402"/>
    </source>
</evidence>
<evidence type="ECO:0000256" key="1">
    <source>
        <dbReference type="SAM" id="Phobius"/>
    </source>
</evidence>
<organism evidence="3 4">
    <name type="scientific">Heliobacterium chlorum</name>
    <dbReference type="NCBI Taxonomy" id="2698"/>
    <lineage>
        <taxon>Bacteria</taxon>
        <taxon>Bacillati</taxon>
        <taxon>Bacillota</taxon>
        <taxon>Clostridia</taxon>
        <taxon>Eubacteriales</taxon>
        <taxon>Heliobacteriaceae</taxon>
        <taxon>Heliobacterium</taxon>
    </lineage>
</organism>
<feature type="domain" description="Zinc-ribbon" evidence="2">
    <location>
        <begin position="4"/>
        <end position="24"/>
    </location>
</feature>
<comment type="caution">
    <text evidence="3">The sequence shown here is derived from an EMBL/GenBank/DDBJ whole genome shotgun (WGS) entry which is preliminary data.</text>
</comment>
<protein>
    <submittedName>
        <fullName evidence="3">Zinc ribbon domain-containing protein</fullName>
    </submittedName>
</protein>
<gene>
    <name evidence="3" type="ORF">H1S01_16790</name>
</gene>
<keyword evidence="1" id="KW-0812">Transmembrane</keyword>
<dbReference type="Proteomes" id="UP000617402">
    <property type="component" value="Unassembled WGS sequence"/>
</dbReference>
<reference evidence="3 4" key="1">
    <citation type="submission" date="2020-07" db="EMBL/GenBank/DDBJ databases">
        <title>Draft whole-genome sequence of Heliobacterium chlorum DSM 3682, type strain.</title>
        <authorList>
            <person name="Kyndt J.A."/>
            <person name="Meyer T.E."/>
            <person name="Imhoff J.F."/>
        </authorList>
    </citation>
    <scope>NUCLEOTIDE SEQUENCE [LARGE SCALE GENOMIC DNA]</scope>
    <source>
        <strain evidence="3 4">DSM 3682</strain>
    </source>
</reference>
<evidence type="ECO:0000313" key="3">
    <source>
        <dbReference type="EMBL" id="MBC9786127.1"/>
    </source>
</evidence>
<evidence type="ECO:0000259" key="2">
    <source>
        <dbReference type="Pfam" id="PF13240"/>
    </source>
</evidence>
<name>A0ABR7T7P5_HELCL</name>
<dbReference type="EMBL" id="JACVHF010000026">
    <property type="protein sequence ID" value="MBC9786127.1"/>
    <property type="molecule type" value="Genomic_DNA"/>
</dbReference>
<dbReference type="Pfam" id="PF13240">
    <property type="entry name" value="Zn_Ribbon_1"/>
    <property type="match status" value="1"/>
</dbReference>